<dbReference type="SUPFAM" id="SSF88697">
    <property type="entry name" value="PUA domain-like"/>
    <property type="match status" value="1"/>
</dbReference>
<evidence type="ECO:0000256" key="4">
    <source>
        <dbReference type="ARBA" id="ARBA00022552"/>
    </source>
</evidence>
<feature type="domain" description="Ribosomal RNA small subunit methyltransferase E PUA-like" evidence="12">
    <location>
        <begin position="22"/>
        <end position="68"/>
    </location>
</feature>
<evidence type="ECO:0000256" key="9">
    <source>
        <dbReference type="ARBA" id="ARBA00047944"/>
    </source>
</evidence>
<dbReference type="PATRIC" id="fig|1703780.3.peg.2535"/>
<evidence type="ECO:0000256" key="7">
    <source>
        <dbReference type="ARBA" id="ARBA00022691"/>
    </source>
</evidence>
<evidence type="ECO:0000259" key="12">
    <source>
        <dbReference type="Pfam" id="PF20260"/>
    </source>
</evidence>
<dbReference type="InterPro" id="IPR046887">
    <property type="entry name" value="RsmE_PUA-like"/>
</dbReference>
<proteinExistence type="inferred from homology"/>
<dbReference type="Gene3D" id="3.40.1280.10">
    <property type="match status" value="1"/>
</dbReference>
<evidence type="ECO:0000256" key="3">
    <source>
        <dbReference type="ARBA" id="ARBA00022490"/>
    </source>
</evidence>
<dbReference type="GO" id="GO:0005737">
    <property type="term" value="C:cytoplasm"/>
    <property type="evidence" value="ECO:0007669"/>
    <property type="project" value="UniProtKB-SubCell"/>
</dbReference>
<comment type="subcellular location">
    <subcellularLocation>
        <location evidence="1 10">Cytoplasm</location>
    </subcellularLocation>
</comment>
<dbReference type="NCBIfam" id="TIGR00046">
    <property type="entry name" value="RsmE family RNA methyltransferase"/>
    <property type="match status" value="1"/>
</dbReference>
<keyword evidence="5 10" id="KW-0489">Methyltransferase</keyword>
<keyword evidence="3 10" id="KW-0963">Cytoplasm</keyword>
<dbReference type="PANTHER" id="PTHR30027">
    <property type="entry name" value="RIBOSOMAL RNA SMALL SUBUNIT METHYLTRANSFERASE E"/>
    <property type="match status" value="1"/>
</dbReference>
<comment type="function">
    <text evidence="8 10">Specifically methylates the N3 position of the uracil ring of uridine 1498 (m3U1498) in 16S rRNA. Acts on the fully assembled 30S ribosomal subunit.</text>
</comment>
<dbReference type="Pfam" id="PF20260">
    <property type="entry name" value="PUA_4"/>
    <property type="match status" value="1"/>
</dbReference>
<evidence type="ECO:0000313" key="14">
    <source>
        <dbReference type="Proteomes" id="UP000051096"/>
    </source>
</evidence>
<evidence type="ECO:0000256" key="5">
    <source>
        <dbReference type="ARBA" id="ARBA00022603"/>
    </source>
</evidence>
<evidence type="ECO:0000313" key="13">
    <source>
        <dbReference type="EMBL" id="KPK67329.1"/>
    </source>
</evidence>
<name>A0A0S8G444_UNCW3</name>
<evidence type="ECO:0000259" key="11">
    <source>
        <dbReference type="Pfam" id="PF04452"/>
    </source>
</evidence>
<dbReference type="InterPro" id="IPR006700">
    <property type="entry name" value="RsmE"/>
</dbReference>
<dbReference type="PANTHER" id="PTHR30027:SF3">
    <property type="entry name" value="16S RRNA (URACIL(1498)-N(3))-METHYLTRANSFERASE"/>
    <property type="match status" value="1"/>
</dbReference>
<dbReference type="SUPFAM" id="SSF75217">
    <property type="entry name" value="alpha/beta knot"/>
    <property type="match status" value="1"/>
</dbReference>
<evidence type="ECO:0000256" key="10">
    <source>
        <dbReference type="PIRNR" id="PIRNR015601"/>
    </source>
</evidence>
<feature type="domain" description="Ribosomal RNA small subunit methyltransferase E methyltransferase" evidence="11">
    <location>
        <begin position="79"/>
        <end position="229"/>
    </location>
</feature>
<dbReference type="InterPro" id="IPR029026">
    <property type="entry name" value="tRNA_m1G_MTases_N"/>
</dbReference>
<dbReference type="InterPro" id="IPR029028">
    <property type="entry name" value="Alpha/beta_knot_MTases"/>
</dbReference>
<keyword evidence="4 10" id="KW-0698">rRNA processing</keyword>
<evidence type="ECO:0000256" key="2">
    <source>
        <dbReference type="ARBA" id="ARBA00005528"/>
    </source>
</evidence>
<keyword evidence="7 10" id="KW-0949">S-adenosyl-L-methionine</keyword>
<dbReference type="GO" id="GO:0070042">
    <property type="term" value="F:rRNA (uridine-N3-)-methyltransferase activity"/>
    <property type="evidence" value="ECO:0007669"/>
    <property type="project" value="TreeGrafter"/>
</dbReference>
<comment type="similarity">
    <text evidence="2 10">Belongs to the RNA methyltransferase RsmE family.</text>
</comment>
<comment type="catalytic activity">
    <reaction evidence="9 10">
        <text>uridine(1498) in 16S rRNA + S-adenosyl-L-methionine = N(3)-methyluridine(1498) in 16S rRNA + S-adenosyl-L-homocysteine + H(+)</text>
        <dbReference type="Rhea" id="RHEA:42920"/>
        <dbReference type="Rhea" id="RHEA-COMP:10283"/>
        <dbReference type="Rhea" id="RHEA-COMP:10284"/>
        <dbReference type="ChEBI" id="CHEBI:15378"/>
        <dbReference type="ChEBI" id="CHEBI:57856"/>
        <dbReference type="ChEBI" id="CHEBI:59789"/>
        <dbReference type="ChEBI" id="CHEBI:65315"/>
        <dbReference type="ChEBI" id="CHEBI:74502"/>
        <dbReference type="EC" id="2.1.1.193"/>
    </reaction>
</comment>
<protein>
    <recommendedName>
        <fullName evidence="10">Ribosomal RNA small subunit methyltransferase E</fullName>
        <ecNumber evidence="10">2.1.1.193</ecNumber>
    </recommendedName>
</protein>
<dbReference type="InterPro" id="IPR015947">
    <property type="entry name" value="PUA-like_sf"/>
</dbReference>
<dbReference type="InterPro" id="IPR046886">
    <property type="entry name" value="RsmE_MTase_dom"/>
</dbReference>
<evidence type="ECO:0000256" key="8">
    <source>
        <dbReference type="ARBA" id="ARBA00025699"/>
    </source>
</evidence>
<evidence type="ECO:0000256" key="1">
    <source>
        <dbReference type="ARBA" id="ARBA00004496"/>
    </source>
</evidence>
<dbReference type="EC" id="2.1.1.193" evidence="10"/>
<gene>
    <name evidence="13" type="ORF">AMJ87_13515</name>
</gene>
<dbReference type="AlphaFoldDB" id="A0A0S8G444"/>
<reference evidence="13 14" key="1">
    <citation type="journal article" date="2015" name="Microbiome">
        <title>Genomic resolution of linkages in carbon, nitrogen, and sulfur cycling among widespread estuary sediment bacteria.</title>
        <authorList>
            <person name="Baker B.J."/>
            <person name="Lazar C.S."/>
            <person name="Teske A.P."/>
            <person name="Dick G.J."/>
        </authorList>
    </citation>
    <scope>NUCLEOTIDE SEQUENCE [LARGE SCALE GENOMIC DNA]</scope>
    <source>
        <strain evidence="13">SM23_60</strain>
    </source>
</reference>
<dbReference type="Proteomes" id="UP000051096">
    <property type="component" value="Unassembled WGS sequence"/>
</dbReference>
<dbReference type="GO" id="GO:0070475">
    <property type="term" value="P:rRNA base methylation"/>
    <property type="evidence" value="ECO:0007669"/>
    <property type="project" value="TreeGrafter"/>
</dbReference>
<comment type="caution">
    <text evidence="13">The sequence shown here is derived from an EMBL/GenBank/DDBJ whole genome shotgun (WGS) entry which is preliminary data.</text>
</comment>
<dbReference type="EMBL" id="LJUO01000227">
    <property type="protein sequence ID" value="KPK67329.1"/>
    <property type="molecule type" value="Genomic_DNA"/>
</dbReference>
<dbReference type="CDD" id="cd18084">
    <property type="entry name" value="RsmE-like"/>
    <property type="match status" value="1"/>
</dbReference>
<evidence type="ECO:0000256" key="6">
    <source>
        <dbReference type="ARBA" id="ARBA00022679"/>
    </source>
</evidence>
<dbReference type="Pfam" id="PF04452">
    <property type="entry name" value="Methyltrans_RNA"/>
    <property type="match status" value="1"/>
</dbReference>
<dbReference type="PIRSF" id="PIRSF015601">
    <property type="entry name" value="MTase_slr0722"/>
    <property type="match status" value="1"/>
</dbReference>
<sequence>MSLAHNLFYVPPEKITSKEIVIDGEAFHHLKNVLRKKTGATVVISDGAGSVFTTEIISVTRSHMTTQIVDKNIVAHRRNLRCALAFVPIKGARNDYILEKGTELGLNCFFPFISERSVVQRIRHSRLQRFERVAISAMLQSQQYFLPAIQPLATSAAVADIFPQYDRVFVAHPDGHRAVDRSAGSVLLVIGPEGGFDEHEVSLFTDRGARLLSLGVHRLRSETAAIVGVTKILTAYNEL</sequence>
<accession>A0A0S8G444</accession>
<keyword evidence="6 10" id="KW-0808">Transferase</keyword>
<organism evidence="13 14">
    <name type="scientific">candidate division WOR_3 bacterium SM23_60</name>
    <dbReference type="NCBI Taxonomy" id="1703780"/>
    <lineage>
        <taxon>Bacteria</taxon>
        <taxon>Bacteria division WOR-3</taxon>
    </lineage>
</organism>